<keyword evidence="5 9" id="KW-0303">Gap junction</keyword>
<keyword evidence="3" id="KW-1003">Cell membrane</keyword>
<dbReference type="Proteomes" id="UP000250572">
    <property type="component" value="Unassembled WGS sequence"/>
</dbReference>
<dbReference type="SMART" id="SM00037">
    <property type="entry name" value="CNX"/>
    <property type="match status" value="1"/>
</dbReference>
<dbReference type="InterPro" id="IPR013092">
    <property type="entry name" value="Connexin_N"/>
</dbReference>
<dbReference type="InterPro" id="IPR019570">
    <property type="entry name" value="Connexin_CCC"/>
</dbReference>
<dbReference type="InterPro" id="IPR000500">
    <property type="entry name" value="Connexin"/>
</dbReference>
<feature type="domain" description="Connexin N-terminal" evidence="11">
    <location>
        <begin position="106"/>
        <end position="139"/>
    </location>
</feature>
<feature type="domain" description="Connexin cysteine-rich" evidence="12">
    <location>
        <begin position="240"/>
        <end position="307"/>
    </location>
</feature>
<organism evidence="13 14">
    <name type="scientific">Gambusia affinis</name>
    <name type="common">Western mosquitofish</name>
    <name type="synonym">Heterandria affinis</name>
    <dbReference type="NCBI Taxonomy" id="33528"/>
    <lineage>
        <taxon>Eukaryota</taxon>
        <taxon>Metazoa</taxon>
        <taxon>Chordata</taxon>
        <taxon>Craniata</taxon>
        <taxon>Vertebrata</taxon>
        <taxon>Euteleostomi</taxon>
        <taxon>Actinopterygii</taxon>
        <taxon>Neopterygii</taxon>
        <taxon>Teleostei</taxon>
        <taxon>Neoteleostei</taxon>
        <taxon>Acanthomorphata</taxon>
        <taxon>Ovalentaria</taxon>
        <taxon>Atherinomorphae</taxon>
        <taxon>Cyprinodontiformes</taxon>
        <taxon>Poeciliidae</taxon>
        <taxon>Poeciliinae</taxon>
        <taxon>Gambusia</taxon>
    </lineage>
</organism>
<evidence type="ECO:0000313" key="13">
    <source>
        <dbReference type="EMBL" id="PWA15350.1"/>
    </source>
</evidence>
<dbReference type="SMART" id="SM01089">
    <property type="entry name" value="Connexin_CCC"/>
    <property type="match status" value="1"/>
</dbReference>
<comment type="subcellular location">
    <subcellularLocation>
        <location evidence="1">Cell junction</location>
        <location evidence="1">Gap junction</location>
    </subcellularLocation>
    <subcellularLocation>
        <location evidence="2 9">Cell membrane</location>
        <topology evidence="2 9">Multi-pass membrane protein</topology>
    </subcellularLocation>
</comment>
<dbReference type="PANTHER" id="PTHR11984:SF39">
    <property type="entry name" value="GAP JUNCTION PROTEIN"/>
    <property type="match status" value="1"/>
</dbReference>
<keyword evidence="6" id="KW-0965">Cell junction</keyword>
<dbReference type="GO" id="GO:0007267">
    <property type="term" value="P:cell-cell signaling"/>
    <property type="evidence" value="ECO:0007669"/>
    <property type="project" value="TreeGrafter"/>
</dbReference>
<evidence type="ECO:0000256" key="3">
    <source>
        <dbReference type="ARBA" id="ARBA00022475"/>
    </source>
</evidence>
<evidence type="ECO:0000256" key="8">
    <source>
        <dbReference type="ARBA" id="ARBA00023136"/>
    </source>
</evidence>
<keyword evidence="7 10" id="KW-1133">Transmembrane helix</keyword>
<name>A0A315UX84_GAMAF</name>
<dbReference type="AlphaFoldDB" id="A0A315UX84"/>
<evidence type="ECO:0000256" key="7">
    <source>
        <dbReference type="ARBA" id="ARBA00022989"/>
    </source>
</evidence>
<comment type="similarity">
    <text evidence="9">Belongs to the connexin family.</text>
</comment>
<dbReference type="PROSITE" id="PS00408">
    <property type="entry name" value="CONNEXINS_2"/>
    <property type="match status" value="1"/>
</dbReference>
<evidence type="ECO:0000256" key="6">
    <source>
        <dbReference type="ARBA" id="ARBA00022949"/>
    </source>
</evidence>
<comment type="caution">
    <text evidence="13">The sequence shown here is derived from an EMBL/GenBank/DDBJ whole genome shotgun (WGS) entry which is preliminary data.</text>
</comment>
<evidence type="ECO:0000313" key="14">
    <source>
        <dbReference type="Proteomes" id="UP000250572"/>
    </source>
</evidence>
<dbReference type="Gene3D" id="1.20.1440.80">
    <property type="entry name" value="Gap junction channel protein cysteine-rich domain"/>
    <property type="match status" value="1"/>
</dbReference>
<keyword evidence="4 9" id="KW-0812">Transmembrane</keyword>
<evidence type="ECO:0000256" key="10">
    <source>
        <dbReference type="SAM" id="Phobius"/>
    </source>
</evidence>
<accession>A0A315UX84</accession>
<dbReference type="PRINTS" id="PR00206">
    <property type="entry name" value="CONNEXIN"/>
</dbReference>
<proteinExistence type="inferred from homology"/>
<feature type="transmembrane region" description="Helical" evidence="10">
    <location>
        <begin position="287"/>
        <end position="312"/>
    </location>
</feature>
<reference evidence="13 14" key="1">
    <citation type="journal article" date="2018" name="G3 (Bethesda)">
        <title>A High-Quality Reference Genome for the Invasive Mosquitofish Gambusia affinis Using a Chicago Library.</title>
        <authorList>
            <person name="Hoffberg S.L."/>
            <person name="Troendle N.J."/>
            <person name="Glenn T.C."/>
            <person name="Mahmud O."/>
            <person name="Louha S."/>
            <person name="Chalopin D."/>
            <person name="Bennetzen J.L."/>
            <person name="Mauricio R."/>
        </authorList>
    </citation>
    <scope>NUCLEOTIDE SEQUENCE [LARGE SCALE GENOMIC DNA]</scope>
    <source>
        <strain evidence="13">NE01/NJP1002.9</strain>
        <tissue evidence="13">Muscle</tissue>
    </source>
</reference>
<dbReference type="EMBL" id="NHOQ01002708">
    <property type="protein sequence ID" value="PWA15350.1"/>
    <property type="molecule type" value="Genomic_DNA"/>
</dbReference>
<evidence type="ECO:0000256" key="1">
    <source>
        <dbReference type="ARBA" id="ARBA00004610"/>
    </source>
</evidence>
<feature type="transmembrane region" description="Helical" evidence="10">
    <location>
        <begin position="140"/>
        <end position="161"/>
    </location>
</feature>
<dbReference type="PANTHER" id="PTHR11984">
    <property type="entry name" value="CONNEXIN"/>
    <property type="match status" value="1"/>
</dbReference>
<dbReference type="GO" id="GO:0005243">
    <property type="term" value="F:gap junction channel activity"/>
    <property type="evidence" value="ECO:0007669"/>
    <property type="project" value="TreeGrafter"/>
</dbReference>
<keyword evidence="8 10" id="KW-0472">Membrane</keyword>
<dbReference type="PROSITE" id="PS00407">
    <property type="entry name" value="CONNEXINS_1"/>
    <property type="match status" value="1"/>
</dbReference>
<keyword evidence="14" id="KW-1185">Reference proteome</keyword>
<dbReference type="STRING" id="33528.ENSGAFP00000026180"/>
<evidence type="ECO:0000259" key="12">
    <source>
        <dbReference type="SMART" id="SM01089"/>
    </source>
</evidence>
<evidence type="ECO:0000256" key="4">
    <source>
        <dbReference type="ARBA" id="ARBA00022692"/>
    </source>
</evidence>
<dbReference type="Pfam" id="PF00029">
    <property type="entry name" value="Connexin"/>
    <property type="match status" value="1"/>
</dbReference>
<comment type="subunit">
    <text evidence="9">A connexon is composed of a hexamer of connexins.</text>
</comment>
<evidence type="ECO:0000256" key="5">
    <source>
        <dbReference type="ARBA" id="ARBA00022868"/>
    </source>
</evidence>
<protein>
    <recommendedName>
        <fullName evidence="9">Gap junction protein</fullName>
    </recommendedName>
</protein>
<dbReference type="GO" id="GO:0005922">
    <property type="term" value="C:connexin complex"/>
    <property type="evidence" value="ECO:0007669"/>
    <property type="project" value="InterPro"/>
</dbReference>
<dbReference type="InterPro" id="IPR038359">
    <property type="entry name" value="Connexin_N_sf"/>
</dbReference>
<gene>
    <name evidence="13" type="ORF">CCH79_00008401</name>
</gene>
<comment type="function">
    <text evidence="9">One gap junction consists of a cluster of closely packed pairs of transmembrane channels, the connexons, through which materials of low MW diffuse from one cell to a neighboring cell.</text>
</comment>
<evidence type="ECO:0000256" key="9">
    <source>
        <dbReference type="RuleBase" id="RU000630"/>
    </source>
</evidence>
<evidence type="ECO:0000259" key="11">
    <source>
        <dbReference type="SMART" id="SM00037"/>
    </source>
</evidence>
<feature type="transmembrane region" description="Helical" evidence="10">
    <location>
        <begin position="229"/>
        <end position="252"/>
    </location>
</feature>
<evidence type="ECO:0000256" key="2">
    <source>
        <dbReference type="ARBA" id="ARBA00004651"/>
    </source>
</evidence>
<dbReference type="InterPro" id="IPR017990">
    <property type="entry name" value="Connexin_CS"/>
</dbReference>
<sequence length="636" mass="71190">MGKFSPLFPITAGLYKEGSTHFKRRNISNTQQRDSEPCMEALLLYISMMRACSPPKNIEQRMSRADWSFLEHLLEEGQEYSTAIGRIWLTILFLFRILVLGTAAESAWDDEQADFVCNTKQPGCTSVCYDKAFPISHFRYFVLQVIFVSTPSIFYYGYVAIRGGKDPKAKEEKGESGSKQCETVKEREHTSLTKGIAEQKEKENCRGKGISPKKASTEAPKLKGRLLRAYAFSILLKVFLEAGFIAGLWFLYDGFFIAAKFECTRFPCPHTVDCFVSRPTEKTIFTIYAQVIAGISLLLNLFELVHLLMLAFSYRLEKWDEDCLPLREQVQVTPALQMETAQVYNTSRDISIPTQGREAKLPGNPCESYAETRKAIGVKEHIAEGNLPVPGKASNKSADKRFASSALDVGLDLLEQIEIRKEQPVSPTPIIPIIQQEQWLLPPSFPRNLGPPFPQCRLILRSRRTIVTWDDLSSDYPLFAVAMTKFQDALLFLPRLWSASDEPLQVVAHSADHESDGEVWGDGCGRHLWRSTENLSSCRPFARNDSAPSNGCEWGRLAKPRSHQPRDGTGEKVLVAEADAARHAGVSLPEHLRHALELRARLDEAVQLDALGAAPPAEALHQHLGKLGAELVAHLS</sequence>